<evidence type="ECO:0000256" key="1">
    <source>
        <dbReference type="ARBA" id="ARBA00006192"/>
    </source>
</evidence>
<feature type="compositionally biased region" description="Basic and acidic residues" evidence="6">
    <location>
        <begin position="733"/>
        <end position="747"/>
    </location>
</feature>
<evidence type="ECO:0000313" key="8">
    <source>
        <dbReference type="Proteomes" id="UP000703661"/>
    </source>
</evidence>
<feature type="compositionally biased region" description="Polar residues" evidence="6">
    <location>
        <begin position="823"/>
        <end position="840"/>
    </location>
</feature>
<keyword evidence="8" id="KW-1185">Reference proteome</keyword>
<gene>
    <name evidence="7" type="ORF">BGZ80_003123</name>
</gene>
<dbReference type="AlphaFoldDB" id="A0A9P6MNK5"/>
<evidence type="ECO:0000313" key="7">
    <source>
        <dbReference type="EMBL" id="KAG0008725.1"/>
    </source>
</evidence>
<feature type="compositionally biased region" description="Pro residues" evidence="6">
    <location>
        <begin position="801"/>
        <end position="810"/>
    </location>
</feature>
<proteinExistence type="inferred from homology"/>
<comment type="function">
    <text evidence="3">Regulates mitochondrial small subunit maturation by controlling 15S rRNA 5'-end processing. Localizes to the 5' precursor of the 15S rRNA in a position that is subsequently occupied by mS47 in the mature yeast mtSSU. Uses structure and sequence-specific RNA recognition, binding to a single-stranded region of the precursor and specifically recognizing bases -6 to -1. The exchange of Ccm1 for mS47 is coupled to the irreversible removal of precursor rRNA that is accompanied by conformational changes of the mitoribosomal proteins uS5m and mS26. These conformational changes signal completion of 5'-end rRNA processing through protection of the mature 5'-end of the 15S rRNA and stabilization of mS47. The removal of the 5' precursor together with the dissociation of Ccm1 may be catalyzed by the 5'-3' exoribonuclease Pet127. Involved in the specific removal of group I introns in mitochondrial encoded transcripts.</text>
</comment>
<evidence type="ECO:0000256" key="6">
    <source>
        <dbReference type="SAM" id="MobiDB-lite"/>
    </source>
</evidence>
<dbReference type="EMBL" id="JAAAID010001808">
    <property type="protein sequence ID" value="KAG0008725.1"/>
    <property type="molecule type" value="Genomic_DNA"/>
</dbReference>
<evidence type="ECO:0008006" key="9">
    <source>
        <dbReference type="Google" id="ProtNLM"/>
    </source>
</evidence>
<dbReference type="PANTHER" id="PTHR47447">
    <property type="entry name" value="OS03G0856100 PROTEIN"/>
    <property type="match status" value="1"/>
</dbReference>
<comment type="subunit">
    <text evidence="4">Binds to mitochondrial small subunit 15S rRNA.</text>
</comment>
<evidence type="ECO:0000256" key="3">
    <source>
        <dbReference type="ARBA" id="ARBA00044493"/>
    </source>
</evidence>
<organism evidence="7 8">
    <name type="scientific">Entomortierella chlamydospora</name>
    <dbReference type="NCBI Taxonomy" id="101097"/>
    <lineage>
        <taxon>Eukaryota</taxon>
        <taxon>Fungi</taxon>
        <taxon>Fungi incertae sedis</taxon>
        <taxon>Mucoromycota</taxon>
        <taxon>Mortierellomycotina</taxon>
        <taxon>Mortierellomycetes</taxon>
        <taxon>Mortierellales</taxon>
        <taxon>Mortierellaceae</taxon>
        <taxon>Entomortierella</taxon>
    </lineage>
</organism>
<dbReference type="PANTHER" id="PTHR47447:SF17">
    <property type="entry name" value="OS12G0638900 PROTEIN"/>
    <property type="match status" value="1"/>
</dbReference>
<dbReference type="Gene3D" id="1.25.40.10">
    <property type="entry name" value="Tetratricopeptide repeat domain"/>
    <property type="match status" value="1"/>
</dbReference>
<evidence type="ECO:0000256" key="5">
    <source>
        <dbReference type="PROSITE-ProRule" id="PRU00708"/>
    </source>
</evidence>
<evidence type="ECO:0000256" key="2">
    <source>
        <dbReference type="ARBA" id="ARBA00022737"/>
    </source>
</evidence>
<dbReference type="InterPro" id="IPR002885">
    <property type="entry name" value="PPR_rpt"/>
</dbReference>
<dbReference type="NCBIfam" id="TIGR00756">
    <property type="entry name" value="PPR"/>
    <property type="match status" value="1"/>
</dbReference>
<dbReference type="InterPro" id="IPR011990">
    <property type="entry name" value="TPR-like_helical_dom_sf"/>
</dbReference>
<feature type="repeat" description="PPR" evidence="5">
    <location>
        <begin position="584"/>
        <end position="618"/>
    </location>
</feature>
<dbReference type="Proteomes" id="UP000703661">
    <property type="component" value="Unassembled WGS sequence"/>
</dbReference>
<reference evidence="7" key="1">
    <citation type="journal article" date="2020" name="Fungal Divers.">
        <title>Resolving the Mortierellaceae phylogeny through synthesis of multi-gene phylogenetics and phylogenomics.</title>
        <authorList>
            <person name="Vandepol N."/>
            <person name="Liber J."/>
            <person name="Desiro A."/>
            <person name="Na H."/>
            <person name="Kennedy M."/>
            <person name="Barry K."/>
            <person name="Grigoriev I.V."/>
            <person name="Miller A.N."/>
            <person name="O'Donnell K."/>
            <person name="Stajich J.E."/>
            <person name="Bonito G."/>
        </authorList>
    </citation>
    <scope>NUCLEOTIDE SEQUENCE</scope>
    <source>
        <strain evidence="7">NRRL 2769</strain>
    </source>
</reference>
<keyword evidence="2" id="KW-0677">Repeat</keyword>
<accession>A0A9P6MNK5</accession>
<protein>
    <recommendedName>
        <fullName evidence="9">Pentatricopeptide repeat protein</fullName>
    </recommendedName>
</protein>
<evidence type="ECO:0000256" key="4">
    <source>
        <dbReference type="ARBA" id="ARBA00044511"/>
    </source>
</evidence>
<dbReference type="PROSITE" id="PS51375">
    <property type="entry name" value="PPR"/>
    <property type="match status" value="2"/>
</dbReference>
<comment type="caution">
    <text evidence="7">The sequence shown here is derived from an EMBL/GenBank/DDBJ whole genome shotgun (WGS) entry which is preliminary data.</text>
</comment>
<sequence length="959" mass="108485">SSSLKRTHASTYDPELAACMDRWIKVVFSGQKRMQSSLAKPLHVTTAPAYTVVDMPGNVSGCDPLEEPTIFQQQELQQQQPNTTASIEEQLKVSQPVGDTAKLIEKIRSSMDGIPHEGHGLLREFSPLNELKGNRKPMLTMACRESIDTLWEDYLSLSLHLRAHASLSEDRNSAPFSRQDYTRLMRIFRHSLRPTEAAARIVAIHHDLQNYGIKLSRKIYEMVAQANIILGSIPESERLYYEAIATRRPGSLEHKKLLRTMVDAFAVNQRTSEGIAFLDQLPRFLPDREDPALYMHSLYKILYLHHFKVEPGSNDQCLTLSTQESEPSSQQRLLAIKSFVELGFLPQIDHVTRALAKLDDSNMDLQGAGDPIELFSKTAAGMIVRCGGGGARSVELLLQSLLVNGHLKESTRVLDMMLQHDMSPDIDQIRFNLLQSLLASAEQEDLMNVVEQWDAIIAQRSINPSPTQVRPSNEWATVYSKLVQICIQQNNFKGAINAASYMRKRGWVMRGINFRELNSFMVNFGQSSDYPAYLDVRYALGGSLDPDLHTYRRLVFAACRRSDLTSAVTLLELVRTRHPDWILDTSIYNSIISTAAAMGLMEVAEKTFVCLLEGGVKPDLKSFHALLNGYGKAGDLKAAIKIPEQMIKHKLNPTTTTFNLIMKAYLSAREDMGTSRKLFRAMELSGVSAPPDLVTFNQLLEGYRRVGNTMWFDAYFDKYFETKPPTAEVPENNDVKESPFAFENKDQMKKKKKKKEKQALVRPEKPDDWTLLIQLKYSLNLPGIDLPIVQELWRAVEPRLRPPSPSPPVTDPNGPLSSSSSSCPSADTSKGAKQTRPSYSKRSDPEENLPLTHVPFKKWLGPVSMSATNRDHFRFSTLNLFRSAFQSRGDVVGVKTMDGILAELFPDHPMGWTVHYRRLVKKNRHLTKLKEKNDIWQRNNKRRTVTKEIIDKTKDAEDI</sequence>
<feature type="repeat" description="PPR" evidence="5">
    <location>
        <begin position="619"/>
        <end position="653"/>
    </location>
</feature>
<feature type="non-terminal residue" evidence="7">
    <location>
        <position position="1"/>
    </location>
</feature>
<feature type="region of interest" description="Disordered" evidence="6">
    <location>
        <begin position="800"/>
        <end position="849"/>
    </location>
</feature>
<comment type="similarity">
    <text evidence="1">Belongs to the CCM1 family.</text>
</comment>
<name>A0A9P6MNK5_9FUNG</name>
<dbReference type="Pfam" id="PF13812">
    <property type="entry name" value="PPR_3"/>
    <property type="match status" value="1"/>
</dbReference>
<feature type="region of interest" description="Disordered" evidence="6">
    <location>
        <begin position="726"/>
        <end position="763"/>
    </location>
</feature>